<evidence type="ECO:0000256" key="13">
    <source>
        <dbReference type="ARBA" id="ARBA00023026"/>
    </source>
</evidence>
<proteinExistence type="inferred from homology"/>
<dbReference type="Gene3D" id="3.40.50.880">
    <property type="match status" value="1"/>
</dbReference>
<evidence type="ECO:0000313" key="22">
    <source>
        <dbReference type="Proteomes" id="UP001265746"/>
    </source>
</evidence>
<dbReference type="Proteomes" id="UP001265746">
    <property type="component" value="Unassembled WGS sequence"/>
</dbReference>
<evidence type="ECO:0000256" key="3">
    <source>
        <dbReference type="ARBA" id="ARBA00004613"/>
    </source>
</evidence>
<comment type="subcellular location">
    <subcellularLocation>
        <location evidence="3">Secreted</location>
    </subcellularLocation>
</comment>
<protein>
    <recommendedName>
        <fullName evidence="20">Peptidase M14 domain-containing protein</fullName>
    </recommendedName>
</protein>
<dbReference type="GO" id="GO:0008270">
    <property type="term" value="F:zinc ion binding"/>
    <property type="evidence" value="ECO:0007669"/>
    <property type="project" value="InterPro"/>
</dbReference>
<dbReference type="PROSITE" id="PS00132">
    <property type="entry name" value="CARBOXYPEPT_ZN_1"/>
    <property type="match status" value="1"/>
</dbReference>
<dbReference type="PRINTS" id="PR00765">
    <property type="entry name" value="CRBOXYPTASEA"/>
</dbReference>
<keyword evidence="12" id="KW-0862">Zinc</keyword>
<feature type="active site" description="Proton donor/acceptor" evidence="17">
    <location>
        <position position="655"/>
    </location>
</feature>
<keyword evidence="13" id="KW-0843">Virulence</keyword>
<feature type="domain" description="Peptidase M14" evidence="20">
    <location>
        <begin position="384"/>
        <end position="689"/>
    </location>
</feature>
<evidence type="ECO:0000256" key="12">
    <source>
        <dbReference type="ARBA" id="ARBA00022833"/>
    </source>
</evidence>
<feature type="compositionally biased region" description="Polar residues" evidence="18">
    <location>
        <begin position="530"/>
        <end position="539"/>
    </location>
</feature>
<feature type="chain" id="PRO_5041902095" description="Peptidase M14 domain-containing protein" evidence="19">
    <location>
        <begin position="29"/>
        <end position="700"/>
    </location>
</feature>
<comment type="function">
    <text evidence="2">Extracellular metalloprotease that contributes to pathogenicity.</text>
</comment>
<name>A0AAD9SHP5_PHOAM</name>
<comment type="similarity">
    <text evidence="5">Belongs to the peptidase S51 family.</text>
</comment>
<dbReference type="InterPro" id="IPR000834">
    <property type="entry name" value="Peptidase_M14"/>
</dbReference>
<dbReference type="FunFam" id="3.40.630.10:FF:000165">
    <property type="entry name" value="Glucan 1,4-alpha-glucosidase, putative"/>
    <property type="match status" value="1"/>
</dbReference>
<keyword evidence="15" id="KW-0865">Zymogen</keyword>
<dbReference type="InterPro" id="IPR057246">
    <property type="entry name" value="CARBOXYPEPT_ZN_1"/>
</dbReference>
<evidence type="ECO:0000256" key="14">
    <source>
        <dbReference type="ARBA" id="ARBA00023049"/>
    </source>
</evidence>
<dbReference type="EMBL" id="JAUJFL010000003">
    <property type="protein sequence ID" value="KAK2608147.1"/>
    <property type="molecule type" value="Genomic_DNA"/>
</dbReference>
<evidence type="ECO:0000256" key="17">
    <source>
        <dbReference type="PROSITE-ProRule" id="PRU01379"/>
    </source>
</evidence>
<dbReference type="CDD" id="cd03145">
    <property type="entry name" value="GAT1_cyanophycinase"/>
    <property type="match status" value="1"/>
</dbReference>
<evidence type="ECO:0000256" key="15">
    <source>
        <dbReference type="ARBA" id="ARBA00023145"/>
    </source>
</evidence>
<feature type="region of interest" description="Disordered" evidence="18">
    <location>
        <begin position="530"/>
        <end position="554"/>
    </location>
</feature>
<dbReference type="InterPro" id="IPR029062">
    <property type="entry name" value="Class_I_gatase-like"/>
</dbReference>
<dbReference type="InterPro" id="IPR036990">
    <property type="entry name" value="M14A-like_propep"/>
</dbReference>
<dbReference type="SMART" id="SM00631">
    <property type="entry name" value="Zn_pept"/>
    <property type="match status" value="1"/>
</dbReference>
<organism evidence="21 22">
    <name type="scientific">Phomopsis amygdali</name>
    <name type="common">Fusicoccum amygdali</name>
    <dbReference type="NCBI Taxonomy" id="1214568"/>
    <lineage>
        <taxon>Eukaryota</taxon>
        <taxon>Fungi</taxon>
        <taxon>Dikarya</taxon>
        <taxon>Ascomycota</taxon>
        <taxon>Pezizomycotina</taxon>
        <taxon>Sordariomycetes</taxon>
        <taxon>Sordariomycetidae</taxon>
        <taxon>Diaporthales</taxon>
        <taxon>Diaporthaceae</taxon>
        <taxon>Diaporthe</taxon>
    </lineage>
</organism>
<dbReference type="SUPFAM" id="SSF54897">
    <property type="entry name" value="Protease propeptides/inhibitors"/>
    <property type="match status" value="1"/>
</dbReference>
<dbReference type="AlphaFoldDB" id="A0AAD9SHP5"/>
<evidence type="ECO:0000256" key="10">
    <source>
        <dbReference type="ARBA" id="ARBA00022801"/>
    </source>
</evidence>
<dbReference type="PROSITE" id="PS52035">
    <property type="entry name" value="PEPTIDASE_M14"/>
    <property type="match status" value="1"/>
</dbReference>
<dbReference type="CDD" id="cd03860">
    <property type="entry name" value="M14_CP_A-B_like"/>
    <property type="match status" value="1"/>
</dbReference>
<dbReference type="GO" id="GO:0004181">
    <property type="term" value="F:metallocarboxypeptidase activity"/>
    <property type="evidence" value="ECO:0007669"/>
    <property type="project" value="InterPro"/>
</dbReference>
<keyword evidence="10" id="KW-0378">Hydrolase</keyword>
<keyword evidence="14" id="KW-0482">Metalloprotease</keyword>
<accession>A0AAD9SHP5</accession>
<keyword evidence="6" id="KW-0964">Secreted</keyword>
<keyword evidence="22" id="KW-1185">Reference proteome</keyword>
<keyword evidence="11" id="KW-0720">Serine protease</keyword>
<dbReference type="SUPFAM" id="SSF52317">
    <property type="entry name" value="Class I glutamine amidotransferase-like"/>
    <property type="match status" value="1"/>
</dbReference>
<evidence type="ECO:0000256" key="1">
    <source>
        <dbReference type="ARBA" id="ARBA00001947"/>
    </source>
</evidence>
<evidence type="ECO:0000256" key="6">
    <source>
        <dbReference type="ARBA" id="ARBA00022525"/>
    </source>
</evidence>
<evidence type="ECO:0000256" key="19">
    <source>
        <dbReference type="SAM" id="SignalP"/>
    </source>
</evidence>
<keyword evidence="16" id="KW-1015">Disulfide bond</keyword>
<dbReference type="PANTHER" id="PTHR11705:SF143">
    <property type="entry name" value="SLL0236 PROTEIN"/>
    <property type="match status" value="1"/>
</dbReference>
<evidence type="ECO:0000256" key="11">
    <source>
        <dbReference type="ARBA" id="ARBA00022825"/>
    </source>
</evidence>
<keyword evidence="8" id="KW-0479">Metal-binding</keyword>
<dbReference type="Gene3D" id="3.40.630.10">
    <property type="entry name" value="Zn peptidases"/>
    <property type="match status" value="1"/>
</dbReference>
<dbReference type="GO" id="GO:0005576">
    <property type="term" value="C:extracellular region"/>
    <property type="evidence" value="ECO:0007669"/>
    <property type="project" value="UniProtKB-SubCell"/>
</dbReference>
<sequence length="700" mass="77187">MVPGKMKITTNLLRLTTAAMGLLAPINAQNSSTVGPETGSLVIVGGGTLSDNIYQRVIDLAGGSDAPIVVIPTADGAESYDQDAAGAAAFRRLGVKNVTVLHTYDPQVADTEEFVRPLLDARGVWFGGGRQWRLVDAYSGTRTETEFAAVLSRGGVIGGSSAGASIQGSFLARGDTANNQVMVGDHQVGFGYIKNTAIDQHVLVRNRVFDMFDILKVRPELLGFGIDENTALVVSGNDAEVIGASYIAVYDGGFWSREGSDLKNLPDSSAIFYYLRNGDRYDLATRKVSNKKQYDGHQVLRVETNGRPNAVLKRLASISLQPWKEETVGNYFDVVVPLEKFAEFESLSLRSTTLHADLGKSIAAESAPLSTWKRQADDLSWYDTYHPYEEHIQYFEDLQTLFPNNSELISSGTSFEGRNLFGIHLWGDAGPGKPAVLYHGTVHAREWITTLVVEYLTLQLVNGYKAGDNDTRAVLDSFDFYIIPIVNPDGFVYTQTTNRLWRKNRQPGPGNSTCVGRDINRNWEFAWNPTSSGASSDPCGQTYGGEAPSDSPENKGLDGLVRQLRDTVGIKLYIDWHSYGQYFLFPYGYNETIYLPQLGKWSRTGSLMSETIRDSSDRRTTFTFGPGGAILYRSVGNSRDHVYSIGRADFSWTIELPDTGTFGFVLPPEQIRPTVEEQWAGQQVLYSLLNEIFFDDEGPA</sequence>
<evidence type="ECO:0000256" key="2">
    <source>
        <dbReference type="ARBA" id="ARBA00003091"/>
    </source>
</evidence>
<dbReference type="PANTHER" id="PTHR11705">
    <property type="entry name" value="PROTEASE FAMILY M14 CARBOXYPEPTIDASE A,B"/>
    <property type="match status" value="1"/>
</dbReference>
<reference evidence="21" key="1">
    <citation type="submission" date="2023-06" db="EMBL/GenBank/DDBJ databases">
        <authorList>
            <person name="Noh H."/>
        </authorList>
    </citation>
    <scope>NUCLEOTIDE SEQUENCE</scope>
    <source>
        <strain evidence="21">DUCC20226</strain>
    </source>
</reference>
<evidence type="ECO:0000256" key="5">
    <source>
        <dbReference type="ARBA" id="ARBA00006534"/>
    </source>
</evidence>
<dbReference type="Gene3D" id="3.30.70.340">
    <property type="entry name" value="Metallocarboxypeptidase-like"/>
    <property type="match status" value="1"/>
</dbReference>
<evidence type="ECO:0000256" key="4">
    <source>
        <dbReference type="ARBA" id="ARBA00005988"/>
    </source>
</evidence>
<dbReference type="Pfam" id="PF03575">
    <property type="entry name" value="Peptidase_S51"/>
    <property type="match status" value="1"/>
</dbReference>
<evidence type="ECO:0000256" key="8">
    <source>
        <dbReference type="ARBA" id="ARBA00022723"/>
    </source>
</evidence>
<dbReference type="GO" id="GO:0008236">
    <property type="term" value="F:serine-type peptidase activity"/>
    <property type="evidence" value="ECO:0007669"/>
    <property type="project" value="UniProtKB-KW"/>
</dbReference>
<keyword evidence="9 19" id="KW-0732">Signal</keyword>
<comment type="cofactor">
    <cofactor evidence="1">
        <name>Zn(2+)</name>
        <dbReference type="ChEBI" id="CHEBI:29105"/>
    </cofactor>
</comment>
<gene>
    <name evidence="21" type="ORF">N8I77_006775</name>
</gene>
<dbReference type="GO" id="GO:0006508">
    <property type="term" value="P:proteolysis"/>
    <property type="evidence" value="ECO:0007669"/>
    <property type="project" value="UniProtKB-KW"/>
</dbReference>
<feature type="signal peptide" evidence="19">
    <location>
        <begin position="1"/>
        <end position="28"/>
    </location>
</feature>
<dbReference type="SUPFAM" id="SSF53187">
    <property type="entry name" value="Zn-dependent exopeptidases"/>
    <property type="match status" value="1"/>
</dbReference>
<comment type="caution">
    <text evidence="21">The sequence shown here is derived from an EMBL/GenBank/DDBJ whole genome shotgun (WGS) entry which is preliminary data.</text>
</comment>
<evidence type="ECO:0000256" key="18">
    <source>
        <dbReference type="SAM" id="MobiDB-lite"/>
    </source>
</evidence>
<evidence type="ECO:0000256" key="7">
    <source>
        <dbReference type="ARBA" id="ARBA00022670"/>
    </source>
</evidence>
<dbReference type="InterPro" id="IPR005320">
    <property type="entry name" value="Peptidase_S51"/>
</dbReference>
<evidence type="ECO:0000256" key="9">
    <source>
        <dbReference type="ARBA" id="ARBA00022729"/>
    </source>
</evidence>
<dbReference type="Pfam" id="PF00246">
    <property type="entry name" value="Peptidase_M14"/>
    <property type="match status" value="1"/>
</dbReference>
<keyword evidence="7" id="KW-0645">Protease</keyword>
<comment type="similarity">
    <text evidence="4 17">Belongs to the peptidase M14 family.</text>
</comment>
<evidence type="ECO:0000259" key="20">
    <source>
        <dbReference type="PROSITE" id="PS52035"/>
    </source>
</evidence>
<evidence type="ECO:0000313" key="21">
    <source>
        <dbReference type="EMBL" id="KAK2608147.1"/>
    </source>
</evidence>
<evidence type="ECO:0000256" key="16">
    <source>
        <dbReference type="ARBA" id="ARBA00023157"/>
    </source>
</evidence>